<dbReference type="AlphaFoldDB" id="A0A841JS97"/>
<evidence type="ECO:0000256" key="3">
    <source>
        <dbReference type="ARBA" id="ARBA00022448"/>
    </source>
</evidence>
<dbReference type="GO" id="GO:0015031">
    <property type="term" value="P:protein transport"/>
    <property type="evidence" value="ECO:0007669"/>
    <property type="project" value="UniProtKB-KW"/>
</dbReference>
<keyword evidence="4" id="KW-1003">Cell membrane</keyword>
<evidence type="ECO:0000256" key="1">
    <source>
        <dbReference type="ARBA" id="ARBA00004383"/>
    </source>
</evidence>
<dbReference type="GO" id="GO:0055085">
    <property type="term" value="P:transmembrane transport"/>
    <property type="evidence" value="ECO:0007669"/>
    <property type="project" value="InterPro"/>
</dbReference>
<dbReference type="Pfam" id="PF03544">
    <property type="entry name" value="TonB_C"/>
    <property type="match status" value="1"/>
</dbReference>
<dbReference type="SUPFAM" id="SSF74653">
    <property type="entry name" value="TolA/TonB C-terminal domain"/>
    <property type="match status" value="1"/>
</dbReference>
<dbReference type="InterPro" id="IPR037682">
    <property type="entry name" value="TonB_C"/>
</dbReference>
<dbReference type="Gene3D" id="3.30.1150.10">
    <property type="match status" value="1"/>
</dbReference>
<accession>A0A841JS97</accession>
<dbReference type="InterPro" id="IPR051045">
    <property type="entry name" value="TonB-dependent_transducer"/>
</dbReference>
<dbReference type="PANTHER" id="PTHR33446:SF2">
    <property type="entry name" value="PROTEIN TONB"/>
    <property type="match status" value="1"/>
</dbReference>
<dbReference type="EMBL" id="JACHEK010000004">
    <property type="protein sequence ID" value="MBB6144186.1"/>
    <property type="molecule type" value="Genomic_DNA"/>
</dbReference>
<protein>
    <submittedName>
        <fullName evidence="12">Protein TonB</fullName>
    </submittedName>
</protein>
<dbReference type="PANTHER" id="PTHR33446">
    <property type="entry name" value="PROTEIN TONB-RELATED"/>
    <property type="match status" value="1"/>
</dbReference>
<evidence type="ECO:0000313" key="12">
    <source>
        <dbReference type="EMBL" id="MBB6144186.1"/>
    </source>
</evidence>
<dbReference type="InterPro" id="IPR006260">
    <property type="entry name" value="TonB/TolA_C"/>
</dbReference>
<sequence>MFEDSLVESTGRIRTRSSRLAGASFFLQAAILAVLILIPYLYPDALPRQALTRLLIAPPPPPMRANLPEHAVVSRPAMPTTLASLTMPSRIPAHAAMNVTDAPGPPEVGIGVVGLGSSTPGDVRGLFGSDTALTPHVVSAAKPRAGPLRVSAGVAAGRLLAPIRPVYPVIAKSARIQGTVVVEATISKTGAVENAHAVSGPPLLVQAAIEAIARARYQPYELNGEPVEVETSINVVFRLDE</sequence>
<keyword evidence="9 10" id="KW-0472">Membrane</keyword>
<comment type="caution">
    <text evidence="12">The sequence shown here is derived from an EMBL/GenBank/DDBJ whole genome shotgun (WGS) entry which is preliminary data.</text>
</comment>
<evidence type="ECO:0000256" key="6">
    <source>
        <dbReference type="ARBA" id="ARBA00022692"/>
    </source>
</evidence>
<evidence type="ECO:0000256" key="2">
    <source>
        <dbReference type="ARBA" id="ARBA00006555"/>
    </source>
</evidence>
<dbReference type="NCBIfam" id="TIGR01352">
    <property type="entry name" value="tonB_Cterm"/>
    <property type="match status" value="1"/>
</dbReference>
<organism evidence="12 13">
    <name type="scientific">Silvibacterium bohemicum</name>
    <dbReference type="NCBI Taxonomy" id="1577686"/>
    <lineage>
        <taxon>Bacteria</taxon>
        <taxon>Pseudomonadati</taxon>
        <taxon>Acidobacteriota</taxon>
        <taxon>Terriglobia</taxon>
        <taxon>Terriglobales</taxon>
        <taxon>Acidobacteriaceae</taxon>
        <taxon>Silvibacterium</taxon>
    </lineage>
</organism>
<dbReference type="GO" id="GO:0031992">
    <property type="term" value="F:energy transducer activity"/>
    <property type="evidence" value="ECO:0007669"/>
    <property type="project" value="TreeGrafter"/>
</dbReference>
<feature type="domain" description="TonB C-terminal" evidence="11">
    <location>
        <begin position="152"/>
        <end position="241"/>
    </location>
</feature>
<dbReference type="RefSeq" id="WP_050059151.1">
    <property type="nucleotide sequence ID" value="NZ_JACHEK010000004.1"/>
</dbReference>
<keyword evidence="8 10" id="KW-1133">Transmembrane helix</keyword>
<evidence type="ECO:0000256" key="7">
    <source>
        <dbReference type="ARBA" id="ARBA00022927"/>
    </source>
</evidence>
<evidence type="ECO:0000256" key="9">
    <source>
        <dbReference type="ARBA" id="ARBA00023136"/>
    </source>
</evidence>
<reference evidence="12 13" key="1">
    <citation type="submission" date="2020-08" db="EMBL/GenBank/DDBJ databases">
        <title>Genomic Encyclopedia of Type Strains, Phase IV (KMG-IV): sequencing the most valuable type-strain genomes for metagenomic binning, comparative biology and taxonomic classification.</title>
        <authorList>
            <person name="Goeker M."/>
        </authorList>
    </citation>
    <scope>NUCLEOTIDE SEQUENCE [LARGE SCALE GENOMIC DNA]</scope>
    <source>
        <strain evidence="12 13">DSM 103733</strain>
    </source>
</reference>
<comment type="subcellular location">
    <subcellularLocation>
        <location evidence="1">Cell inner membrane</location>
        <topology evidence="1">Single-pass membrane protein</topology>
        <orientation evidence="1">Periplasmic side</orientation>
    </subcellularLocation>
</comment>
<comment type="similarity">
    <text evidence="2">Belongs to the TonB family.</text>
</comment>
<feature type="transmembrane region" description="Helical" evidence="10">
    <location>
        <begin position="20"/>
        <end position="42"/>
    </location>
</feature>
<keyword evidence="5" id="KW-0997">Cell inner membrane</keyword>
<dbReference type="PROSITE" id="PS52015">
    <property type="entry name" value="TONB_CTD"/>
    <property type="match status" value="1"/>
</dbReference>
<dbReference type="GO" id="GO:0098797">
    <property type="term" value="C:plasma membrane protein complex"/>
    <property type="evidence" value="ECO:0007669"/>
    <property type="project" value="TreeGrafter"/>
</dbReference>
<keyword evidence="6 10" id="KW-0812">Transmembrane</keyword>
<evidence type="ECO:0000256" key="5">
    <source>
        <dbReference type="ARBA" id="ARBA00022519"/>
    </source>
</evidence>
<keyword evidence="13" id="KW-1185">Reference proteome</keyword>
<evidence type="ECO:0000259" key="11">
    <source>
        <dbReference type="PROSITE" id="PS52015"/>
    </source>
</evidence>
<keyword evidence="7" id="KW-0653">Protein transport</keyword>
<evidence type="ECO:0000256" key="10">
    <source>
        <dbReference type="SAM" id="Phobius"/>
    </source>
</evidence>
<gene>
    <name evidence="12" type="ORF">HNQ77_002138</name>
</gene>
<name>A0A841JS97_9BACT</name>
<dbReference type="Proteomes" id="UP000538666">
    <property type="component" value="Unassembled WGS sequence"/>
</dbReference>
<keyword evidence="3" id="KW-0813">Transport</keyword>
<dbReference type="OrthoDB" id="123206at2"/>
<proteinExistence type="inferred from homology"/>
<evidence type="ECO:0000313" key="13">
    <source>
        <dbReference type="Proteomes" id="UP000538666"/>
    </source>
</evidence>
<evidence type="ECO:0000256" key="8">
    <source>
        <dbReference type="ARBA" id="ARBA00022989"/>
    </source>
</evidence>
<evidence type="ECO:0000256" key="4">
    <source>
        <dbReference type="ARBA" id="ARBA00022475"/>
    </source>
</evidence>